<dbReference type="NCBIfam" id="NF040906">
    <property type="entry name" value="GguB"/>
    <property type="match status" value="1"/>
</dbReference>
<feature type="compositionally biased region" description="Gly residues" evidence="11">
    <location>
        <begin position="410"/>
        <end position="423"/>
    </location>
</feature>
<feature type="transmembrane region" description="Helical" evidence="12">
    <location>
        <begin position="15"/>
        <end position="38"/>
    </location>
</feature>
<dbReference type="Gene3D" id="3.40.50.2300">
    <property type="match status" value="2"/>
</dbReference>
<evidence type="ECO:0000256" key="6">
    <source>
        <dbReference type="ARBA" id="ARBA00022692"/>
    </source>
</evidence>
<dbReference type="CDD" id="cd19994">
    <property type="entry name" value="PBP1_ChvE"/>
    <property type="match status" value="1"/>
</dbReference>
<evidence type="ECO:0000256" key="12">
    <source>
        <dbReference type="SAM" id="Phobius"/>
    </source>
</evidence>
<feature type="transmembrane region" description="Helical" evidence="12">
    <location>
        <begin position="50"/>
        <end position="70"/>
    </location>
</feature>
<feature type="transmembrane region" description="Helical" evidence="12">
    <location>
        <begin position="210"/>
        <end position="228"/>
    </location>
</feature>
<evidence type="ECO:0000256" key="1">
    <source>
        <dbReference type="ARBA" id="ARBA00004651"/>
    </source>
</evidence>
<dbReference type="STRING" id="584708.Apau_1973"/>
<evidence type="ECO:0000256" key="5">
    <source>
        <dbReference type="ARBA" id="ARBA00022597"/>
    </source>
</evidence>
<dbReference type="eggNOG" id="COG4213">
    <property type="taxonomic scope" value="Bacteria"/>
</dbReference>
<dbReference type="CDD" id="cd06579">
    <property type="entry name" value="TM_PBP1_transp_AraH_like"/>
    <property type="match status" value="1"/>
</dbReference>
<feature type="domain" description="Periplasmic binding protein" evidence="13">
    <location>
        <begin position="483"/>
        <end position="754"/>
    </location>
</feature>
<evidence type="ECO:0000313" key="15">
    <source>
        <dbReference type="Proteomes" id="UP000005096"/>
    </source>
</evidence>
<feature type="transmembrane region" description="Helical" evidence="12">
    <location>
        <begin position="240"/>
        <end position="259"/>
    </location>
</feature>
<dbReference type="InterPro" id="IPR025997">
    <property type="entry name" value="SBP_2_dom"/>
</dbReference>
<feature type="transmembrane region" description="Helical" evidence="12">
    <location>
        <begin position="324"/>
        <end position="352"/>
    </location>
</feature>
<dbReference type="InterPro" id="IPR028082">
    <property type="entry name" value="Peripla_BP_I"/>
</dbReference>
<feature type="transmembrane region" description="Helical" evidence="12">
    <location>
        <begin position="90"/>
        <end position="108"/>
    </location>
</feature>
<dbReference type="InterPro" id="IPR001851">
    <property type="entry name" value="ABC_transp_permease"/>
</dbReference>
<keyword evidence="2" id="KW-0813">Transport</keyword>
<evidence type="ECO:0000313" key="14">
    <source>
        <dbReference type="EMBL" id="EFQ24386.1"/>
    </source>
</evidence>
<dbReference type="AlphaFoldDB" id="E3CX39"/>
<proteinExistence type="predicted"/>
<name>E3CX39_9BACT</name>
<dbReference type="SUPFAM" id="SSF53822">
    <property type="entry name" value="Periplasmic binding protein-like I"/>
    <property type="match status" value="1"/>
</dbReference>
<keyword evidence="6 12" id="KW-0812">Transmembrane</keyword>
<evidence type="ECO:0000256" key="11">
    <source>
        <dbReference type="SAM" id="MobiDB-lite"/>
    </source>
</evidence>
<evidence type="ECO:0000256" key="8">
    <source>
        <dbReference type="ARBA" id="ARBA00023136"/>
    </source>
</evidence>
<dbReference type="Proteomes" id="UP000005096">
    <property type="component" value="Chromosome"/>
</dbReference>
<dbReference type="GO" id="GO:0022857">
    <property type="term" value="F:transmembrane transporter activity"/>
    <property type="evidence" value="ECO:0007669"/>
    <property type="project" value="InterPro"/>
</dbReference>
<evidence type="ECO:0000256" key="7">
    <source>
        <dbReference type="ARBA" id="ARBA00022989"/>
    </source>
</evidence>
<keyword evidence="15" id="KW-1185">Reference proteome</keyword>
<dbReference type="PANTHER" id="PTHR32196:SF32">
    <property type="entry name" value="XYLOSE TRANSPORT SYSTEM PERMEASE PROTEIN XYLH"/>
    <property type="match status" value="1"/>
</dbReference>
<comment type="function">
    <text evidence="9">Part of the binding-protein-dependent transport system for D-xylose. Probably responsible for the translocation of the substrate across the membrane.</text>
</comment>
<feature type="transmembrane region" description="Helical" evidence="12">
    <location>
        <begin position="173"/>
        <end position="190"/>
    </location>
</feature>
<dbReference type="EMBL" id="CM001022">
    <property type="protein sequence ID" value="EFQ24386.1"/>
    <property type="molecule type" value="Genomic_DNA"/>
</dbReference>
<dbReference type="RefSeq" id="WP_006301624.1">
    <property type="nucleotide sequence ID" value="NZ_CM001022.1"/>
</dbReference>
<feature type="region of interest" description="Disordered" evidence="11">
    <location>
        <begin position="403"/>
        <end position="425"/>
    </location>
</feature>
<protein>
    <recommendedName>
        <fullName evidence="10">Xylose transport system permease protein XylH</fullName>
    </recommendedName>
</protein>
<dbReference type="PANTHER" id="PTHR32196">
    <property type="entry name" value="ABC TRANSPORTER PERMEASE PROTEIN YPHD-RELATED-RELATED"/>
    <property type="match status" value="1"/>
</dbReference>
<gene>
    <name evidence="14" type="ORF">Apau_1973</name>
</gene>
<comment type="subcellular location">
    <subcellularLocation>
        <location evidence="1">Cell membrane</location>
        <topology evidence="1">Multi-pass membrane protein</topology>
    </subcellularLocation>
</comment>
<dbReference type="GO" id="GO:0005886">
    <property type="term" value="C:plasma membrane"/>
    <property type="evidence" value="ECO:0007669"/>
    <property type="project" value="UniProtKB-SubCell"/>
</dbReference>
<feature type="transmembrane region" description="Helical" evidence="12">
    <location>
        <begin position="364"/>
        <end position="383"/>
    </location>
</feature>
<dbReference type="Pfam" id="PF02653">
    <property type="entry name" value="BPD_transp_2"/>
    <property type="match status" value="1"/>
</dbReference>
<keyword evidence="7 12" id="KW-1133">Transmembrane helix</keyword>
<dbReference type="PaxDb" id="584708-Apau_1973"/>
<keyword evidence="5" id="KW-0762">Sugar transport</keyword>
<sequence length="802" mass="83986">MNTLKKLFGGEPRQFGMLFALVALVTFFQIRTGGLVLTSANLMNLLNGNAYILVLAVGMVLVIIAGHIDLSVGSVAAFSGIVVALALRDWGLPPWGGVVLCLVLGVLIGAWQGFWVAYVGIPAFVVTLAGMMLFRGANQFLGKSNTVPVPPEIQYLGGGYLPTHGADLGLNDPTLVLGALGILWLVAATLRARRQTLRLGGEVLPPRVEAVRLGLLGGVLAWLTYQFASGRPGTSFPVPGLILAALVLLYSFLAGRTILGRHVYAVGGNIQAAQLSGVETRWVTFLVMVNMSLLASLAGLLFIGRATASGPFDGVGWELDAISAVFIGGAAVSGGVGTVLGSVVGGLVMGVLNNGLQLMGVGTDATQIIKGLVLLAAVAFDIYNKRQGRPSLVGLLLRSPRHAVPSRAEPGGGGSEEPSGAGGPSPALRETWELLAVGAAVAVLAAALYLPGSGWRLGAGPEEGQVWAGAADGGSGFAPGSLVGVCLPQKTSENWVLAERLFREGLREAGFRGDVQFANGGVAEQQNQLSAMVARGAKVLVVGAIDGSQLGGQLREAREAGVRVVAYDRLLTNTPAVDYYVAYDNYKVGVLQGEALLEGLRRRKGHAPWGVEIFAGSPDDANSQVFYQGAMSVLQPRIADGTLVVRSGQVSFPKAATPGWKAENAQRRMDTLLAGVYAREPLHGVLAPNDTLARAVLTSARAAGKEVPVVTGQDAEVESIKSILRGEQYSTIHKDTGALVRRTLLTVSALQQGKAPEINDDRSCHNGVKVVPAYLLEPKIVTQENVRSAYEDDPVLRRIANP</sequence>
<keyword evidence="3" id="KW-1003">Cell membrane</keyword>
<keyword evidence="4" id="KW-0997">Cell inner membrane</keyword>
<feature type="transmembrane region" description="Helical" evidence="12">
    <location>
        <begin position="280"/>
        <end position="304"/>
    </location>
</feature>
<reference evidence="14 15" key="1">
    <citation type="journal article" date="2010" name="Stand. Genomic Sci.">
        <title>Non-contiguous finished genome sequence of Aminomonas paucivorans type strain (GLU-3).</title>
        <authorList>
            <person name="Pitluck S."/>
            <person name="Yasawong M."/>
            <person name="Held B."/>
            <person name="Lapidus A."/>
            <person name="Nolan M."/>
            <person name="Copeland A."/>
            <person name="Lucas S."/>
            <person name="Del Rio T.G."/>
            <person name="Tice H."/>
            <person name="Cheng J.F."/>
            <person name="Chertkov O."/>
            <person name="Goodwin L."/>
            <person name="Tapia R."/>
            <person name="Han C."/>
            <person name="Liolios K."/>
            <person name="Ivanova N."/>
            <person name="Mavromatis K."/>
            <person name="Ovchinnikova G."/>
            <person name="Pati A."/>
            <person name="Chen A."/>
            <person name="Palaniappan K."/>
            <person name="Land M."/>
            <person name="Hauser L."/>
            <person name="Chang Y.J."/>
            <person name="Jeffries C.D."/>
            <person name="Pukall R."/>
            <person name="Spring S."/>
            <person name="Rohde M."/>
            <person name="Sikorski J."/>
            <person name="Goker M."/>
            <person name="Woyke T."/>
            <person name="Bristow J."/>
            <person name="Eisen J.A."/>
            <person name="Markowitz V."/>
            <person name="Hugenholtz P."/>
            <person name="Kyrpides N.C."/>
            <person name="Klenk H.P."/>
        </authorList>
    </citation>
    <scope>NUCLEOTIDE SEQUENCE [LARGE SCALE GENOMIC DNA]</scope>
    <source>
        <strain evidence="14 15">DSM 12260</strain>
    </source>
</reference>
<evidence type="ECO:0000256" key="10">
    <source>
        <dbReference type="ARBA" id="ARBA00035686"/>
    </source>
</evidence>
<keyword evidence="8 12" id="KW-0472">Membrane</keyword>
<evidence type="ECO:0000256" key="3">
    <source>
        <dbReference type="ARBA" id="ARBA00022475"/>
    </source>
</evidence>
<evidence type="ECO:0000259" key="13">
    <source>
        <dbReference type="Pfam" id="PF13407"/>
    </source>
</evidence>
<evidence type="ECO:0000256" key="2">
    <source>
        <dbReference type="ARBA" id="ARBA00022448"/>
    </source>
</evidence>
<dbReference type="eggNOG" id="COG4214">
    <property type="taxonomic scope" value="Bacteria"/>
</dbReference>
<accession>E3CX39</accession>
<dbReference type="HOGENOM" id="CLU_350802_0_0_0"/>
<organism evidence="14 15">
    <name type="scientific">Aminomonas paucivorans DSM 12260</name>
    <dbReference type="NCBI Taxonomy" id="584708"/>
    <lineage>
        <taxon>Bacteria</taxon>
        <taxon>Thermotogati</taxon>
        <taxon>Synergistota</taxon>
        <taxon>Synergistia</taxon>
        <taxon>Synergistales</taxon>
        <taxon>Synergistaceae</taxon>
        <taxon>Aminomonas</taxon>
    </lineage>
</organism>
<feature type="transmembrane region" description="Helical" evidence="12">
    <location>
        <begin position="115"/>
        <end position="134"/>
    </location>
</feature>
<evidence type="ECO:0000256" key="4">
    <source>
        <dbReference type="ARBA" id="ARBA00022519"/>
    </source>
</evidence>
<evidence type="ECO:0000256" key="9">
    <source>
        <dbReference type="ARBA" id="ARBA00035611"/>
    </source>
</evidence>
<dbReference type="Pfam" id="PF13407">
    <property type="entry name" value="Peripla_BP_4"/>
    <property type="match status" value="1"/>
</dbReference>